<organism evidence="3 4">
    <name type="scientific">Rubinisphaera italica</name>
    <dbReference type="NCBI Taxonomy" id="2527969"/>
    <lineage>
        <taxon>Bacteria</taxon>
        <taxon>Pseudomonadati</taxon>
        <taxon>Planctomycetota</taxon>
        <taxon>Planctomycetia</taxon>
        <taxon>Planctomycetales</taxon>
        <taxon>Planctomycetaceae</taxon>
        <taxon>Rubinisphaera</taxon>
    </lineage>
</organism>
<dbReference type="Proteomes" id="UP000316095">
    <property type="component" value="Unassembled WGS sequence"/>
</dbReference>
<comment type="caution">
    <text evidence="3">The sequence shown here is derived from an EMBL/GenBank/DDBJ whole genome shotgun (WGS) entry which is preliminary data.</text>
</comment>
<dbReference type="PANTHER" id="PTHR30298:SF0">
    <property type="entry name" value="PROTEIN YBFL-RELATED"/>
    <property type="match status" value="1"/>
</dbReference>
<name>A0A5C5XC21_9PLAN</name>
<accession>A0A5C5XC21</accession>
<evidence type="ECO:0000259" key="2">
    <source>
        <dbReference type="Pfam" id="PF13808"/>
    </source>
</evidence>
<sequence>MFTDPLSFLLFFNDLPDPRQDKKVVYSLTDMIFLAMCGAVANCDTWTDIEHYGNQHLELFRKYVPLTNGIPSHDTFSRVFSRLDPVAFSECLIKWVDSLQVDLKDQGVHLDGKVLRRSFDKAAGKNALNVVTAWAGDLHLCLGQLPVKEGSNERTAVPKLIELLELTGAVVTLDALHTQKSTAKQIREKGADYILTVKGNQPKLYHIINETFARLSENDFNHSRVRRHTTQEHNGGRDEYRRYTVFPAPAAIGQLGWTDAQTIGMVYRERTVNGKTSQELMYFISSLPPKVRKLAKHVRDHWKIENQMHWSLDVTFAEDTSRIRKGEGPANAAIFRRLALTIVKRDQSEKKSMRLKRLTASWSFENLLRYLTGNQA</sequence>
<evidence type="ECO:0000259" key="1">
    <source>
        <dbReference type="Pfam" id="PF01609"/>
    </source>
</evidence>
<protein>
    <submittedName>
        <fullName evidence="3">Transposase DDE domain protein</fullName>
    </submittedName>
</protein>
<proteinExistence type="predicted"/>
<dbReference type="GO" id="GO:0006313">
    <property type="term" value="P:DNA transposition"/>
    <property type="evidence" value="ECO:0007669"/>
    <property type="project" value="InterPro"/>
</dbReference>
<dbReference type="GO" id="GO:0003677">
    <property type="term" value="F:DNA binding"/>
    <property type="evidence" value="ECO:0007669"/>
    <property type="project" value="InterPro"/>
</dbReference>
<feature type="domain" description="Transposase IS4-like" evidence="1">
    <location>
        <begin position="110"/>
        <end position="341"/>
    </location>
</feature>
<reference evidence="3 4" key="1">
    <citation type="submission" date="2019-02" db="EMBL/GenBank/DDBJ databases">
        <title>Deep-cultivation of Planctomycetes and their phenomic and genomic characterization uncovers novel biology.</title>
        <authorList>
            <person name="Wiegand S."/>
            <person name="Jogler M."/>
            <person name="Boedeker C."/>
            <person name="Pinto D."/>
            <person name="Vollmers J."/>
            <person name="Rivas-Marin E."/>
            <person name="Kohn T."/>
            <person name="Peeters S.H."/>
            <person name="Heuer A."/>
            <person name="Rast P."/>
            <person name="Oberbeckmann S."/>
            <person name="Bunk B."/>
            <person name="Jeske O."/>
            <person name="Meyerdierks A."/>
            <person name="Storesund J.E."/>
            <person name="Kallscheuer N."/>
            <person name="Luecker S."/>
            <person name="Lage O.M."/>
            <person name="Pohl T."/>
            <person name="Merkel B.J."/>
            <person name="Hornburger P."/>
            <person name="Mueller R.-W."/>
            <person name="Bruemmer F."/>
            <person name="Labrenz M."/>
            <person name="Spormann A.M."/>
            <person name="Op Den Camp H."/>
            <person name="Overmann J."/>
            <person name="Amann R."/>
            <person name="Jetten M.S.M."/>
            <person name="Mascher T."/>
            <person name="Medema M.H."/>
            <person name="Devos D.P."/>
            <person name="Kaster A.-K."/>
            <person name="Ovreas L."/>
            <person name="Rohde M."/>
            <person name="Galperin M.Y."/>
            <person name="Jogler C."/>
        </authorList>
    </citation>
    <scope>NUCLEOTIDE SEQUENCE [LARGE SCALE GENOMIC DNA]</scope>
    <source>
        <strain evidence="3 4">Pan54</strain>
    </source>
</reference>
<evidence type="ECO:0000313" key="4">
    <source>
        <dbReference type="Proteomes" id="UP000316095"/>
    </source>
</evidence>
<gene>
    <name evidence="3" type="ORF">Pan54_04250</name>
</gene>
<dbReference type="InterPro" id="IPR051698">
    <property type="entry name" value="Transposase_11-like"/>
</dbReference>
<dbReference type="Pfam" id="PF13808">
    <property type="entry name" value="DDE_Tnp_1_assoc"/>
    <property type="match status" value="1"/>
</dbReference>
<dbReference type="GO" id="GO:0004803">
    <property type="term" value="F:transposase activity"/>
    <property type="evidence" value="ECO:0007669"/>
    <property type="project" value="InterPro"/>
</dbReference>
<dbReference type="InterPro" id="IPR032806">
    <property type="entry name" value="YbfD_N"/>
</dbReference>
<dbReference type="RefSeq" id="WP_146501916.1">
    <property type="nucleotide sequence ID" value="NZ_SJPG01000001.1"/>
</dbReference>
<dbReference type="Pfam" id="PF01609">
    <property type="entry name" value="DDE_Tnp_1"/>
    <property type="match status" value="1"/>
</dbReference>
<evidence type="ECO:0000313" key="3">
    <source>
        <dbReference type="EMBL" id="TWT59715.1"/>
    </source>
</evidence>
<dbReference type="InterPro" id="IPR002559">
    <property type="entry name" value="Transposase_11"/>
</dbReference>
<dbReference type="InterPro" id="IPR047647">
    <property type="entry name" value="ISAs1_transpos"/>
</dbReference>
<dbReference type="EMBL" id="SJPG01000001">
    <property type="protein sequence ID" value="TWT59715.1"/>
    <property type="molecule type" value="Genomic_DNA"/>
</dbReference>
<dbReference type="PANTHER" id="PTHR30298">
    <property type="entry name" value="H REPEAT-ASSOCIATED PREDICTED TRANSPOSASE"/>
    <property type="match status" value="1"/>
</dbReference>
<dbReference type="AlphaFoldDB" id="A0A5C5XC21"/>
<keyword evidence="4" id="KW-1185">Reference proteome</keyword>
<dbReference type="NCBIfam" id="NF033564">
    <property type="entry name" value="transpos_ISAs1"/>
    <property type="match status" value="1"/>
</dbReference>
<feature type="domain" description="H repeat-associated protein N-terminal" evidence="2">
    <location>
        <begin position="11"/>
        <end position="96"/>
    </location>
</feature>
<dbReference type="OrthoDB" id="291219at2"/>